<evidence type="ECO:0000256" key="2">
    <source>
        <dbReference type="ARBA" id="ARBA00022884"/>
    </source>
</evidence>
<keyword evidence="3" id="KW-0539">Nucleus</keyword>
<evidence type="ECO:0000313" key="5">
    <source>
        <dbReference type="EMBL" id="KAK4007400.1"/>
    </source>
</evidence>
<proteinExistence type="predicted"/>
<evidence type="ECO:0000256" key="1">
    <source>
        <dbReference type="ARBA" id="ARBA00004123"/>
    </source>
</evidence>
<dbReference type="Pfam" id="PF01585">
    <property type="entry name" value="G-patch"/>
    <property type="match status" value="1"/>
</dbReference>
<organism evidence="5 6">
    <name type="scientific">Daphnia magna</name>
    <dbReference type="NCBI Taxonomy" id="35525"/>
    <lineage>
        <taxon>Eukaryota</taxon>
        <taxon>Metazoa</taxon>
        <taxon>Ecdysozoa</taxon>
        <taxon>Arthropoda</taxon>
        <taxon>Crustacea</taxon>
        <taxon>Branchiopoda</taxon>
        <taxon>Diplostraca</taxon>
        <taxon>Cladocera</taxon>
        <taxon>Anomopoda</taxon>
        <taxon>Daphniidae</taxon>
        <taxon>Daphnia</taxon>
    </lineage>
</organism>
<dbReference type="InterPro" id="IPR000467">
    <property type="entry name" value="G_patch_dom"/>
</dbReference>
<evidence type="ECO:0000259" key="4">
    <source>
        <dbReference type="PROSITE" id="PS50174"/>
    </source>
</evidence>
<dbReference type="PANTHER" id="PTHR13948">
    <property type="entry name" value="RNA-BINDING PROTEIN"/>
    <property type="match status" value="1"/>
</dbReference>
<accession>A0ABQ9Z3K3</accession>
<protein>
    <recommendedName>
        <fullName evidence="4">G-patch domain-containing protein</fullName>
    </recommendedName>
</protein>
<comment type="caution">
    <text evidence="5">The sequence shown here is derived from an EMBL/GenBank/DDBJ whole genome shotgun (WGS) entry which is preliminary data.</text>
</comment>
<name>A0ABQ9Z3K3_9CRUS</name>
<dbReference type="EMBL" id="JAOYFB010000002">
    <property type="protein sequence ID" value="KAK4007400.1"/>
    <property type="molecule type" value="Genomic_DNA"/>
</dbReference>
<dbReference type="PROSITE" id="PS50174">
    <property type="entry name" value="G_PATCH"/>
    <property type="match status" value="1"/>
</dbReference>
<keyword evidence="2" id="KW-0694">RNA-binding</keyword>
<reference evidence="5 6" key="1">
    <citation type="journal article" date="2023" name="Nucleic Acids Res.">
        <title>The hologenome of Daphnia magna reveals possible DNA methylation and microbiome-mediated evolution of the host genome.</title>
        <authorList>
            <person name="Chaturvedi A."/>
            <person name="Li X."/>
            <person name="Dhandapani V."/>
            <person name="Marshall H."/>
            <person name="Kissane S."/>
            <person name="Cuenca-Cambronero M."/>
            <person name="Asole G."/>
            <person name="Calvet F."/>
            <person name="Ruiz-Romero M."/>
            <person name="Marangio P."/>
            <person name="Guigo R."/>
            <person name="Rago D."/>
            <person name="Mirbahai L."/>
            <person name="Eastwood N."/>
            <person name="Colbourne J.K."/>
            <person name="Zhou J."/>
            <person name="Mallon E."/>
            <person name="Orsini L."/>
        </authorList>
    </citation>
    <scope>NUCLEOTIDE SEQUENCE [LARGE SCALE GENOMIC DNA]</scope>
    <source>
        <strain evidence="5">LRV0_1</strain>
    </source>
</reference>
<sequence length="192" mass="21704">MSQRGVYELAFPILEKTHYQMIITDTICISIDHFIALEEDIGQARTENSVRTTITKDVMEGKHLSTNSAFEVLSKEESIAAQPVNCAAAMKMMKKMGWSEGTGLGAKKQGIVEPIKSDVIVGRKGIGYDGSGGKNSFVKLIRRYLNNYMNSFSVHNIIFSNEFSTDQRKRIHLYFFKIKCINIFTYLFSIPL</sequence>
<evidence type="ECO:0000256" key="3">
    <source>
        <dbReference type="ARBA" id="ARBA00023242"/>
    </source>
</evidence>
<evidence type="ECO:0000313" key="6">
    <source>
        <dbReference type="Proteomes" id="UP001234178"/>
    </source>
</evidence>
<dbReference type="Proteomes" id="UP001234178">
    <property type="component" value="Unassembled WGS sequence"/>
</dbReference>
<feature type="domain" description="G-patch" evidence="4">
    <location>
        <begin position="85"/>
        <end position="131"/>
    </location>
</feature>
<gene>
    <name evidence="5" type="ORF">OUZ56_012557</name>
</gene>
<keyword evidence="6" id="KW-1185">Reference proteome</keyword>
<dbReference type="SMART" id="SM00443">
    <property type="entry name" value="G_patch"/>
    <property type="match status" value="1"/>
</dbReference>
<dbReference type="PANTHER" id="PTHR13948:SF3">
    <property type="entry name" value="FI21118P1"/>
    <property type="match status" value="1"/>
</dbReference>
<comment type="subcellular location">
    <subcellularLocation>
        <location evidence="1">Nucleus</location>
    </subcellularLocation>
</comment>